<evidence type="ECO:0000259" key="2">
    <source>
        <dbReference type="Pfam" id="PF07589"/>
    </source>
</evidence>
<dbReference type="InterPro" id="IPR013424">
    <property type="entry name" value="Ice-binding_C"/>
</dbReference>
<sequence>MKNIAFSALMAAGCLYSGQASADTCIGTCGSGSPNGVVTSPPAFGPGYQYISTVGGLSGAGQIPGVAGGTIGSEFLTSVFTATTGDSLNFYFNYVTSDGSGSFTDYAFAELLNNGIHAAWLFTGRTTPSGNTSPGFGLPANDSVLTPATTAIVSGAPVWSQLGGSSGSCYAAGCGYTGWIGSQYTLAGAGAYQLRFGVTNVGDTAYQSGLAFAGVTINNVPVGAVPEPATWAMMLLGFGLVGGVMRRKIRQSEINFTARVRALSEL</sequence>
<name>A0ABU9XUR5_9SPHN</name>
<dbReference type="NCBIfam" id="NF038132">
    <property type="entry name" value="PEP_NF038132"/>
    <property type="match status" value="1"/>
</dbReference>
<feature type="signal peptide" evidence="1">
    <location>
        <begin position="1"/>
        <end position="22"/>
    </location>
</feature>
<accession>A0ABU9XUR5</accession>
<evidence type="ECO:0000313" key="3">
    <source>
        <dbReference type="EMBL" id="MEN2787296.1"/>
    </source>
</evidence>
<keyword evidence="4" id="KW-1185">Reference proteome</keyword>
<organism evidence="3 4">
    <name type="scientific">Sphingomonas qilianensis</name>
    <dbReference type="NCBI Taxonomy" id="1736690"/>
    <lineage>
        <taxon>Bacteria</taxon>
        <taxon>Pseudomonadati</taxon>
        <taxon>Pseudomonadota</taxon>
        <taxon>Alphaproteobacteria</taxon>
        <taxon>Sphingomonadales</taxon>
        <taxon>Sphingomonadaceae</taxon>
        <taxon>Sphingomonas</taxon>
    </lineage>
</organism>
<evidence type="ECO:0000313" key="4">
    <source>
        <dbReference type="Proteomes" id="UP001404104"/>
    </source>
</evidence>
<protein>
    <submittedName>
        <fullName evidence="3">NF038132 family protein</fullName>
    </submittedName>
</protein>
<gene>
    <name evidence="3" type="ORF">ABC969_12805</name>
</gene>
<dbReference type="NCBIfam" id="NF035944">
    <property type="entry name" value="PEPxxWA-CTERM"/>
    <property type="match status" value="1"/>
</dbReference>
<dbReference type="EMBL" id="JBDIMF010000005">
    <property type="protein sequence ID" value="MEN2787296.1"/>
    <property type="molecule type" value="Genomic_DNA"/>
</dbReference>
<dbReference type="RefSeq" id="WP_345865412.1">
    <property type="nucleotide sequence ID" value="NZ_JBDIMF010000005.1"/>
</dbReference>
<dbReference type="Pfam" id="PF07589">
    <property type="entry name" value="PEP-CTERM"/>
    <property type="match status" value="1"/>
</dbReference>
<feature type="chain" id="PRO_5046907143" evidence="1">
    <location>
        <begin position="23"/>
        <end position="266"/>
    </location>
</feature>
<keyword evidence="1" id="KW-0732">Signal</keyword>
<feature type="domain" description="Ice-binding protein C-terminal" evidence="2">
    <location>
        <begin position="224"/>
        <end position="248"/>
    </location>
</feature>
<dbReference type="NCBIfam" id="TIGR02595">
    <property type="entry name" value="PEP_CTERM"/>
    <property type="match status" value="1"/>
</dbReference>
<dbReference type="Proteomes" id="UP001404104">
    <property type="component" value="Unassembled WGS sequence"/>
</dbReference>
<reference evidence="3 4" key="1">
    <citation type="submission" date="2024-05" db="EMBL/GenBank/DDBJ databases">
        <authorList>
            <person name="Liu Q."/>
            <person name="Xin Y.-H."/>
        </authorList>
    </citation>
    <scope>NUCLEOTIDE SEQUENCE [LARGE SCALE GENOMIC DNA]</scope>
    <source>
        <strain evidence="3 4">CGMCC 1.15349</strain>
    </source>
</reference>
<proteinExistence type="predicted"/>
<comment type="caution">
    <text evidence="3">The sequence shown here is derived from an EMBL/GenBank/DDBJ whole genome shotgun (WGS) entry which is preliminary data.</text>
</comment>
<evidence type="ECO:0000256" key="1">
    <source>
        <dbReference type="SAM" id="SignalP"/>
    </source>
</evidence>